<dbReference type="NCBIfam" id="NF008588">
    <property type="entry name" value="PRK11553.1"/>
    <property type="match status" value="1"/>
</dbReference>
<evidence type="ECO:0000256" key="3">
    <source>
        <dbReference type="ARBA" id="ARBA00022448"/>
    </source>
</evidence>
<dbReference type="PANTHER" id="PTHR30024:SF42">
    <property type="entry name" value="ALIPHATIC SULFONATES-BINDING PROTEIN-RELATED"/>
    <property type="match status" value="1"/>
</dbReference>
<gene>
    <name evidence="6" type="ORF">OMP44_15820</name>
</gene>
<keyword evidence="3" id="KW-0813">Transport</keyword>
<dbReference type="InterPro" id="IPR010067">
    <property type="entry name" value="ABC_SsuA_sub-bd"/>
</dbReference>
<keyword evidence="4" id="KW-0732">Signal</keyword>
<proteinExistence type="inferred from homology"/>
<dbReference type="InterPro" id="IPR001638">
    <property type="entry name" value="Solute-binding_3/MltF_N"/>
</dbReference>
<dbReference type="Gene3D" id="3.40.190.10">
    <property type="entry name" value="Periplasmic binding protein-like II"/>
    <property type="match status" value="2"/>
</dbReference>
<evidence type="ECO:0000313" key="7">
    <source>
        <dbReference type="Proteomes" id="UP001157461"/>
    </source>
</evidence>
<evidence type="ECO:0000313" key="6">
    <source>
        <dbReference type="EMBL" id="MDH4764355.1"/>
    </source>
</evidence>
<evidence type="ECO:0000256" key="1">
    <source>
        <dbReference type="ARBA" id="ARBA00004418"/>
    </source>
</evidence>
<organism evidence="6 7">
    <name type="scientific">Pseudomonas flavocrustae</name>
    <dbReference type="NCBI Taxonomy" id="2991719"/>
    <lineage>
        <taxon>Bacteria</taxon>
        <taxon>Pseudomonadati</taxon>
        <taxon>Pseudomonadota</taxon>
        <taxon>Gammaproteobacteria</taxon>
        <taxon>Pseudomonadales</taxon>
        <taxon>Pseudomonadaceae</taxon>
        <taxon>Pseudomonas</taxon>
    </lineage>
</organism>
<dbReference type="EMBL" id="JAPDIQ010000006">
    <property type="protein sequence ID" value="MDH4764355.1"/>
    <property type="molecule type" value="Genomic_DNA"/>
</dbReference>
<name>A0ABT6IKJ1_9PSED</name>
<dbReference type="SMART" id="SM00062">
    <property type="entry name" value="PBPb"/>
    <property type="match status" value="1"/>
</dbReference>
<dbReference type="RefSeq" id="WP_280309591.1">
    <property type="nucleotide sequence ID" value="NZ_JAPDIQ010000006.1"/>
</dbReference>
<feature type="domain" description="Solute-binding protein family 3/N-terminal" evidence="5">
    <location>
        <begin position="31"/>
        <end position="252"/>
    </location>
</feature>
<comment type="caution">
    <text evidence="6">The sequence shown here is derived from an EMBL/GenBank/DDBJ whole genome shotgun (WGS) entry which is preliminary data.</text>
</comment>
<comment type="similarity">
    <text evidence="2">Belongs to the bacterial solute-binding protein SsuA/TauA family.</text>
</comment>
<evidence type="ECO:0000256" key="4">
    <source>
        <dbReference type="ARBA" id="ARBA00022729"/>
    </source>
</evidence>
<dbReference type="InterPro" id="IPR015168">
    <property type="entry name" value="SsuA/THI5"/>
</dbReference>
<reference evidence="6 7" key="1">
    <citation type="submission" date="2022-10" db="EMBL/GenBank/DDBJ databases">
        <title>A novel Pseudomonas species, isolated from Passiflora incarnata leaves.</title>
        <authorList>
            <person name="Cueva-Yesquen L.G."/>
            <person name="Fantinatti-Garboggini F."/>
        </authorList>
    </citation>
    <scope>NUCLEOTIDE SEQUENCE [LARGE SCALE GENOMIC DNA]</scope>
    <source>
        <strain evidence="6 7">CBMAI 2609</strain>
    </source>
</reference>
<dbReference type="SUPFAM" id="SSF53850">
    <property type="entry name" value="Periplasmic binding protein-like II"/>
    <property type="match status" value="1"/>
</dbReference>
<dbReference type="Proteomes" id="UP001157461">
    <property type="component" value="Unassembled WGS sequence"/>
</dbReference>
<evidence type="ECO:0000259" key="5">
    <source>
        <dbReference type="SMART" id="SM00062"/>
    </source>
</evidence>
<keyword evidence="7" id="KW-1185">Reference proteome</keyword>
<accession>A0ABT6IKJ1</accession>
<evidence type="ECO:0000256" key="2">
    <source>
        <dbReference type="ARBA" id="ARBA00010742"/>
    </source>
</evidence>
<dbReference type="PANTHER" id="PTHR30024">
    <property type="entry name" value="ALIPHATIC SULFONATES-BINDING PROTEIN-RELATED"/>
    <property type="match status" value="1"/>
</dbReference>
<dbReference type="NCBIfam" id="TIGR01728">
    <property type="entry name" value="SsuA_fam"/>
    <property type="match status" value="1"/>
</dbReference>
<comment type="subcellular location">
    <subcellularLocation>
        <location evidence="1">Periplasm</location>
    </subcellularLocation>
</comment>
<sequence length="312" mass="33561">MNRRTLLKQLGAVVVAAPLARAWGETARPARLRLGYQKGSIALVLAKEHRLLERAYPQLALDWLEFPAGPQMLEALNLGRLDVASTGDLPPLFAQAAGADLVYIGAEPAKPRAETLLVPVGSPLHSVAELKGKRIGLQKGSSSHNLVLRLLQREGLAFSDIQPVYLAPADANAAFSQGSLDAWAIWAPYSALVLHQGQARLLADGTGLGLNGPLYTARRDYARAHGAFLNELLAQLSQAEALTRSDREGSLDILVRVMGLDRQVVADYLDHRPPSPIGPITPEILAAQQRSADLFVSNGLLPRKVEVKAALI</sequence>
<protein>
    <submittedName>
        <fullName evidence="6">Aliphatic sulfonate ABC transporter substrate-binding protein</fullName>
    </submittedName>
</protein>
<dbReference type="Pfam" id="PF09084">
    <property type="entry name" value="NMT1"/>
    <property type="match status" value="1"/>
</dbReference>